<name>A0A841N2Y1_9FLAO</name>
<feature type="transmembrane region" description="Helical" evidence="1">
    <location>
        <begin position="469"/>
        <end position="490"/>
    </location>
</feature>
<keyword evidence="1" id="KW-0812">Transmembrane</keyword>
<sequence length="783" mass="89740">MKNTEYKDVFDIGNEALSVDNKFVVPAFPSLKNPFTMGENIRGMSNVSPLATVKLFNQSAEDIQNKYYPDGDTPVEGTFTYIPDNRSDLTSVIKTTVKDFYYYGVKDVKNFAFKVIIFSSTEATKLKECFEISRPRGREILIFVEDNSKDNVSGTYGAMKISEEVLSFLNSKKRLAYDVYDNTEIYKEVRAVVPELTDDQIKGLLTNGYIEDFRINAAKTYFKVASFFSSGISFIHPSLGILTNDALRAATSAVLEEIIVFIEKARLEENRWQPKPARLENGEIDENYKYNPLLSSGKDVSGTVNFTEISRHLKTMLTEQNNFVKLLLNIKKDFKYNDQPKGFLEILYKAYLDAYYIMHNVASNLESISDMKILKYGTKVYNALLCGIWNGLVDAVSGLFAMVKMIYDGITLGKDFAQNIEKYLPTLLEQFDEVIQSIKDIDFTEIAKSIYKKLKEVSLTFDPVACGYFVGYAYGFIISLIIEIIVGTIISGGSLSIAAIANAITELILGIFRLGWALIKGTAKIVRTFAKFVVKTIQDIIKGFQEVISFLRKEGALTKLIEDVFEKLKNVRKNFNQAKWKELQKYLQTRNKFHNMDLVEQLWKQKIETKLLFPNNLKKLYFKYLEEFPALKRGFNQAEFKTTIKKKGKLIEEVEEFSVSGDKDKWLGSFGDPPELPPNTINVLDDWENFEKFVDGAVDFANRPRKYDSEIKYIFNFLKNHMNKGDEFVIETRNIFKTCGSCKREFVMLEDYLRTQGKKVKIIVFSDESIEGTRMLKDKLKIK</sequence>
<comment type="caution">
    <text evidence="2">The sequence shown here is derived from an EMBL/GenBank/DDBJ whole genome shotgun (WGS) entry which is preliminary data.</text>
</comment>
<evidence type="ECO:0000313" key="3">
    <source>
        <dbReference type="Proteomes" id="UP000589738"/>
    </source>
</evidence>
<dbReference type="RefSeq" id="WP_184164053.1">
    <property type="nucleotide sequence ID" value="NZ_JACHLC010000002.1"/>
</dbReference>
<keyword evidence="1" id="KW-0472">Membrane</keyword>
<feature type="transmembrane region" description="Helical" evidence="1">
    <location>
        <begin position="497"/>
        <end position="519"/>
    </location>
</feature>
<dbReference type="EMBL" id="JACHLC010000002">
    <property type="protein sequence ID" value="MBB6371506.1"/>
    <property type="molecule type" value="Genomic_DNA"/>
</dbReference>
<evidence type="ECO:0000256" key="1">
    <source>
        <dbReference type="SAM" id="Phobius"/>
    </source>
</evidence>
<accession>A0A841N2Y1</accession>
<protein>
    <submittedName>
        <fullName evidence="2">Uncharacterized protein</fullName>
    </submittedName>
</protein>
<proteinExistence type="predicted"/>
<reference evidence="2 3" key="1">
    <citation type="submission" date="2020-08" db="EMBL/GenBank/DDBJ databases">
        <title>Functional genomics of gut bacteria from endangered species of beetles.</title>
        <authorList>
            <person name="Carlos-Shanley C."/>
        </authorList>
    </citation>
    <scope>NUCLEOTIDE SEQUENCE [LARGE SCALE GENOMIC DNA]</scope>
    <source>
        <strain evidence="2 3">S00136</strain>
    </source>
</reference>
<dbReference type="AlphaFoldDB" id="A0A841N2Y1"/>
<organism evidence="2 3">
    <name type="scientific">Chryseobacterium shigense</name>
    <dbReference type="NCBI Taxonomy" id="297244"/>
    <lineage>
        <taxon>Bacteria</taxon>
        <taxon>Pseudomonadati</taxon>
        <taxon>Bacteroidota</taxon>
        <taxon>Flavobacteriia</taxon>
        <taxon>Flavobacteriales</taxon>
        <taxon>Weeksellaceae</taxon>
        <taxon>Chryseobacterium group</taxon>
        <taxon>Chryseobacterium</taxon>
    </lineage>
</organism>
<keyword evidence="3" id="KW-1185">Reference proteome</keyword>
<evidence type="ECO:0000313" key="2">
    <source>
        <dbReference type="EMBL" id="MBB6371506.1"/>
    </source>
</evidence>
<keyword evidence="1" id="KW-1133">Transmembrane helix</keyword>
<gene>
    <name evidence="2" type="ORF">HNP36_002582</name>
</gene>
<dbReference type="Proteomes" id="UP000589738">
    <property type="component" value="Unassembled WGS sequence"/>
</dbReference>